<reference evidence="3 4" key="1">
    <citation type="journal article" date="2024" name="Commun. Biol.">
        <title>Comparative genomic analysis of thermophilic fungi reveals convergent evolutionary adaptations and gene losses.</title>
        <authorList>
            <person name="Steindorff A.S."/>
            <person name="Aguilar-Pontes M.V."/>
            <person name="Robinson A.J."/>
            <person name="Andreopoulos B."/>
            <person name="LaButti K."/>
            <person name="Kuo A."/>
            <person name="Mondo S."/>
            <person name="Riley R."/>
            <person name="Otillar R."/>
            <person name="Haridas S."/>
            <person name="Lipzen A."/>
            <person name="Grimwood J."/>
            <person name="Schmutz J."/>
            <person name="Clum A."/>
            <person name="Reid I.D."/>
            <person name="Moisan M.C."/>
            <person name="Butler G."/>
            <person name="Nguyen T.T.M."/>
            <person name="Dewar K."/>
            <person name="Conant G."/>
            <person name="Drula E."/>
            <person name="Henrissat B."/>
            <person name="Hansel C."/>
            <person name="Singer S."/>
            <person name="Hutchinson M.I."/>
            <person name="de Vries R.P."/>
            <person name="Natvig D.O."/>
            <person name="Powell A.J."/>
            <person name="Tsang A."/>
            <person name="Grigoriev I.V."/>
        </authorList>
    </citation>
    <scope>NUCLEOTIDE SEQUENCE [LARGE SCALE GENOMIC DNA]</scope>
    <source>
        <strain evidence="3 4">ATCC 22073</strain>
    </source>
</reference>
<dbReference type="InterPro" id="IPR002589">
    <property type="entry name" value="Macro_dom"/>
</dbReference>
<name>A0ABR4D9L8_9PEZI</name>
<gene>
    <name evidence="3" type="ORF">VTJ83DRAFT_4310</name>
</gene>
<dbReference type="SUPFAM" id="SSF52949">
    <property type="entry name" value="Macro domain-like"/>
    <property type="match status" value="1"/>
</dbReference>
<feature type="compositionally biased region" description="Low complexity" evidence="1">
    <location>
        <begin position="490"/>
        <end position="507"/>
    </location>
</feature>
<evidence type="ECO:0000259" key="2">
    <source>
        <dbReference type="PROSITE" id="PS51154"/>
    </source>
</evidence>
<dbReference type="Proteomes" id="UP001600064">
    <property type="component" value="Unassembled WGS sequence"/>
</dbReference>
<dbReference type="PANTHER" id="PTHR11106:SF27">
    <property type="entry name" value="MACRO DOMAIN-CONTAINING PROTEIN"/>
    <property type="match status" value="1"/>
</dbReference>
<feature type="compositionally biased region" description="Polar residues" evidence="1">
    <location>
        <begin position="455"/>
        <end position="487"/>
    </location>
</feature>
<feature type="region of interest" description="Disordered" evidence="1">
    <location>
        <begin position="270"/>
        <end position="825"/>
    </location>
</feature>
<keyword evidence="4" id="KW-1185">Reference proteome</keyword>
<feature type="compositionally biased region" description="Polar residues" evidence="1">
    <location>
        <begin position="659"/>
        <end position="671"/>
    </location>
</feature>
<feature type="domain" description="Macro" evidence="2">
    <location>
        <begin position="74"/>
        <end position="263"/>
    </location>
</feature>
<protein>
    <recommendedName>
        <fullName evidence="2">Macro domain-containing protein</fullName>
    </recommendedName>
</protein>
<dbReference type="RefSeq" id="XP_070865760.1">
    <property type="nucleotide sequence ID" value="XM_071010786.1"/>
</dbReference>
<feature type="compositionally biased region" description="Low complexity" evidence="1">
    <location>
        <begin position="646"/>
        <end position="658"/>
    </location>
</feature>
<organism evidence="3 4">
    <name type="scientific">Remersonia thermophila</name>
    <dbReference type="NCBI Taxonomy" id="72144"/>
    <lineage>
        <taxon>Eukaryota</taxon>
        <taxon>Fungi</taxon>
        <taxon>Dikarya</taxon>
        <taxon>Ascomycota</taxon>
        <taxon>Pezizomycotina</taxon>
        <taxon>Sordariomycetes</taxon>
        <taxon>Sordariomycetidae</taxon>
        <taxon>Sordariales</taxon>
        <taxon>Sordariales incertae sedis</taxon>
        <taxon>Remersonia</taxon>
    </lineage>
</organism>
<feature type="compositionally biased region" description="Acidic residues" evidence="1">
    <location>
        <begin position="810"/>
        <end position="825"/>
    </location>
</feature>
<dbReference type="SMART" id="SM00506">
    <property type="entry name" value="A1pp"/>
    <property type="match status" value="1"/>
</dbReference>
<accession>A0ABR4D9L8</accession>
<feature type="compositionally biased region" description="Polar residues" evidence="1">
    <location>
        <begin position="362"/>
        <end position="375"/>
    </location>
</feature>
<feature type="compositionally biased region" description="Basic and acidic residues" evidence="1">
    <location>
        <begin position="578"/>
        <end position="595"/>
    </location>
</feature>
<dbReference type="Pfam" id="PF01661">
    <property type="entry name" value="Macro"/>
    <property type="match status" value="1"/>
</dbReference>
<dbReference type="InterPro" id="IPR043472">
    <property type="entry name" value="Macro_dom-like"/>
</dbReference>
<evidence type="ECO:0000256" key="1">
    <source>
        <dbReference type="SAM" id="MobiDB-lite"/>
    </source>
</evidence>
<dbReference type="PANTHER" id="PTHR11106">
    <property type="entry name" value="GANGLIOSIDE INDUCED DIFFERENTIATION ASSOCIATED PROTEIN 2-RELATED"/>
    <property type="match status" value="1"/>
</dbReference>
<dbReference type="PROSITE" id="PS51154">
    <property type="entry name" value="MACRO"/>
    <property type="match status" value="1"/>
</dbReference>
<evidence type="ECO:0000313" key="3">
    <source>
        <dbReference type="EMBL" id="KAL2267033.1"/>
    </source>
</evidence>
<evidence type="ECO:0000313" key="4">
    <source>
        <dbReference type="Proteomes" id="UP001600064"/>
    </source>
</evidence>
<comment type="caution">
    <text evidence="3">The sequence shown here is derived from an EMBL/GenBank/DDBJ whole genome shotgun (WGS) entry which is preliminary data.</text>
</comment>
<proteinExistence type="predicted"/>
<feature type="compositionally biased region" description="Low complexity" evidence="1">
    <location>
        <begin position="16"/>
        <end position="26"/>
    </location>
</feature>
<dbReference type="GeneID" id="98125430"/>
<feature type="compositionally biased region" description="Gly residues" evidence="1">
    <location>
        <begin position="294"/>
        <end position="315"/>
    </location>
</feature>
<feature type="compositionally biased region" description="Low complexity" evidence="1">
    <location>
        <begin position="384"/>
        <end position="404"/>
    </location>
</feature>
<feature type="compositionally biased region" description="Low complexity" evidence="1">
    <location>
        <begin position="623"/>
        <end position="632"/>
    </location>
</feature>
<feature type="region of interest" description="Disordered" evidence="1">
    <location>
        <begin position="1"/>
        <end position="37"/>
    </location>
</feature>
<dbReference type="EMBL" id="JAZGUE010000004">
    <property type="protein sequence ID" value="KAL2267033.1"/>
    <property type="molecule type" value="Genomic_DNA"/>
</dbReference>
<sequence>MSHDAGPLGHSSTGGQPNPSKPSAQAAPPPPAGPRVLQAEEIPTLSDLYSRGDLPPAPNGYAVPDTIFGPNVGMHAFAPSQNLNSRVSVIVHDITLLKVDAIVNAANQHLAAGGGVCGAIFQGAGRLALQNACYRALAQLGWGVCPVGKAVTTPAFNLPCNYIIHAVGPKYDDKHGHADYEYLLQMCYHHALRQAWTKGCRTVAFPCISTQIYKYPLRDATYAAIAAVRRFLAGKMGGSMKVIFVLFEHNHIAPYFEFLPIYFPPTPEEHGAGVKANPSWKDRNPPSIASAQGTKGGKPGAGNGTGHGDGTGGNKGADNRSKTGDYQGDDNGGKKDAADKGGSNNRTGSNRSFDPNRDLTDYVSSTPSQQSAQTGSKSTRERPSTPSTTKLPQQQPGQSPTPSTVENRRKMFSPPFPSPTTNSPQKHPVQPFTPIALEDLRKMFSPPFPSSTTSVFQQKSNQPASLSSFDPVANSSSFDPVANSSSFDPVANSSSDPFVSSPSHVPSQFNTRMLLDMKPNQQGSKDTKSEELSDFDNVTTNASDFECSSSDGEEEEDDYKPITQQEKEELQEEIQSLRPEKSPSAKRATNEESHGDTSPYRGRLRKSEPSSSSPAPSKPQPPQQRLRLNQLLFDPLSRTSFDPFQHQHTGQQQQQQQQPSAGQLPLNQPSQRPLPPDPRGLFKPGKFRPGHDPYTSNYTESPPTPEEHRAAEQAHARSLDEIRTQREALRRRARQPQREQPFGPLGERRAHFLPGFRGTGAGPAHWVGGWDAYASPAQGTEHDQDQGTGTGVHGKTHGTAGQGWISGDHDGEEERPEDMAEEEGI</sequence>
<dbReference type="Gene3D" id="3.40.220.10">
    <property type="entry name" value="Leucine Aminopeptidase, subunit E, domain 1"/>
    <property type="match status" value="1"/>
</dbReference>
<feature type="compositionally biased region" description="Polar residues" evidence="1">
    <location>
        <begin position="343"/>
        <end position="353"/>
    </location>
</feature>
<feature type="compositionally biased region" description="Basic and acidic residues" evidence="1">
    <location>
        <begin position="705"/>
        <end position="730"/>
    </location>
</feature>